<evidence type="ECO:0000313" key="2">
    <source>
        <dbReference type="EMBL" id="PWK09653.1"/>
    </source>
</evidence>
<dbReference type="Pfam" id="PF06983">
    <property type="entry name" value="3-dmu-9_3-mt"/>
    <property type="match status" value="1"/>
</dbReference>
<accession>A0A316D641</accession>
<gene>
    <name evidence="2" type="ORF">C7459_11388</name>
</gene>
<sequence length="135" mass="15252">MKMIPYLSFDGLAEEVMNFYADVFGGEVTQLDRYSSVQGMPVPEGYADKVLHGRVQIGESFLYFSDAQRPVVAGDMISLAPDFASEDKIDRAFDLLSRGGQVHMELQKTFWGAKYGKLTDKYGVNWDLNYQYPAE</sequence>
<dbReference type="InterPro" id="IPR028973">
    <property type="entry name" value="PhnB-like"/>
</dbReference>
<name>A0A316D641_9BACL</name>
<evidence type="ECO:0000259" key="1">
    <source>
        <dbReference type="Pfam" id="PF06983"/>
    </source>
</evidence>
<evidence type="ECO:0000313" key="3">
    <source>
        <dbReference type="Proteomes" id="UP000245634"/>
    </source>
</evidence>
<dbReference type="CDD" id="cd06588">
    <property type="entry name" value="PhnB_like"/>
    <property type="match status" value="1"/>
</dbReference>
<dbReference type="SUPFAM" id="SSF54593">
    <property type="entry name" value="Glyoxalase/Bleomycin resistance protein/Dihydroxybiphenyl dioxygenase"/>
    <property type="match status" value="1"/>
</dbReference>
<dbReference type="InterPro" id="IPR029068">
    <property type="entry name" value="Glyas_Bleomycin-R_OHBP_Dase"/>
</dbReference>
<comment type="caution">
    <text evidence="2">The sequence shown here is derived from an EMBL/GenBank/DDBJ whole genome shotgun (WGS) entry which is preliminary data.</text>
</comment>
<keyword evidence="3" id="KW-1185">Reference proteome</keyword>
<reference evidence="2 3" key="1">
    <citation type="submission" date="2018-05" db="EMBL/GenBank/DDBJ databases">
        <title>Genomic Encyclopedia of Type Strains, Phase IV (KMG-IV): sequencing the most valuable type-strain genomes for metagenomic binning, comparative biology and taxonomic classification.</title>
        <authorList>
            <person name="Goeker M."/>
        </authorList>
    </citation>
    <scope>NUCLEOTIDE SEQUENCE [LARGE SCALE GENOMIC DNA]</scope>
    <source>
        <strain evidence="2 3">DSM 18773</strain>
    </source>
</reference>
<dbReference type="RefSeq" id="WP_109690159.1">
    <property type="nucleotide sequence ID" value="NZ_QGGL01000013.1"/>
</dbReference>
<dbReference type="Gene3D" id="3.10.180.10">
    <property type="entry name" value="2,3-Dihydroxybiphenyl 1,2-Dioxygenase, domain 1"/>
    <property type="match status" value="1"/>
</dbReference>
<dbReference type="Proteomes" id="UP000245634">
    <property type="component" value="Unassembled WGS sequence"/>
</dbReference>
<proteinExistence type="predicted"/>
<organism evidence="2 3">
    <name type="scientific">Tumebacillus permanentifrigoris</name>
    <dbReference type="NCBI Taxonomy" id="378543"/>
    <lineage>
        <taxon>Bacteria</taxon>
        <taxon>Bacillati</taxon>
        <taxon>Bacillota</taxon>
        <taxon>Bacilli</taxon>
        <taxon>Bacillales</taxon>
        <taxon>Alicyclobacillaceae</taxon>
        <taxon>Tumebacillus</taxon>
    </lineage>
</organism>
<dbReference type="EMBL" id="QGGL01000013">
    <property type="protein sequence ID" value="PWK09653.1"/>
    <property type="molecule type" value="Genomic_DNA"/>
</dbReference>
<protein>
    <submittedName>
        <fullName evidence="2">PhnB protein</fullName>
    </submittedName>
</protein>
<dbReference type="PANTHER" id="PTHR33990:SF1">
    <property type="entry name" value="PROTEIN YJDN"/>
    <property type="match status" value="1"/>
</dbReference>
<dbReference type="AlphaFoldDB" id="A0A316D641"/>
<dbReference type="OrthoDB" id="9795306at2"/>
<dbReference type="PANTHER" id="PTHR33990">
    <property type="entry name" value="PROTEIN YJDN-RELATED"/>
    <property type="match status" value="1"/>
</dbReference>
<feature type="domain" description="PhnB-like" evidence="1">
    <location>
        <begin position="2"/>
        <end position="128"/>
    </location>
</feature>